<dbReference type="EMBL" id="LIHL02000011">
    <property type="protein sequence ID" value="KAF5454053.1"/>
    <property type="molecule type" value="Genomic_DNA"/>
</dbReference>
<sequence>MADFQISTHHAKWMILTPQELVQKYKAANQRAIQALEKVNFKKFVTTSTFLIKFRLTCIYATCKMEENHVSAEELGKGISQDHQLILNNEKIVYHLQLYFFLVSYFSSTFFLFFSNGEDGSKA</sequence>
<evidence type="ECO:0000313" key="3">
    <source>
        <dbReference type="Proteomes" id="UP000619265"/>
    </source>
</evidence>
<dbReference type="Gramene" id="Jr11_02900_p1">
    <property type="protein sequence ID" value="cds.Jr11_02900_p1"/>
    <property type="gene ID" value="Jr11_02900"/>
</dbReference>
<dbReference type="InterPro" id="IPR036915">
    <property type="entry name" value="Cyclin-like_sf"/>
</dbReference>
<keyword evidence="1" id="KW-1133">Transmembrane helix</keyword>
<comment type="caution">
    <text evidence="2">The sequence shown here is derived from an EMBL/GenBank/DDBJ whole genome shotgun (WGS) entry which is preliminary data.</text>
</comment>
<evidence type="ECO:0000313" key="2">
    <source>
        <dbReference type="EMBL" id="KAF5454053.1"/>
    </source>
</evidence>
<dbReference type="Proteomes" id="UP000619265">
    <property type="component" value="Unassembled WGS sequence"/>
</dbReference>
<name>A0A833UAX4_JUGRE</name>
<protein>
    <submittedName>
        <fullName evidence="2">Uncharacterized protein</fullName>
    </submittedName>
</protein>
<dbReference type="AlphaFoldDB" id="A0A833UAX4"/>
<reference evidence="2" key="2">
    <citation type="submission" date="2020-03" db="EMBL/GenBank/DDBJ databases">
        <title>Walnut 2.0.</title>
        <authorList>
            <person name="Marrano A."/>
            <person name="Britton M."/>
            <person name="Zimin A.V."/>
            <person name="Zaini P.A."/>
            <person name="Workman R."/>
            <person name="Puiu D."/>
            <person name="Bianco L."/>
            <person name="Allen B.J."/>
            <person name="Troggio M."/>
            <person name="Leslie C.A."/>
            <person name="Timp W."/>
            <person name="Dendekar A."/>
            <person name="Salzberg S.L."/>
            <person name="Neale D.B."/>
        </authorList>
    </citation>
    <scope>NUCLEOTIDE SEQUENCE</scope>
    <source>
        <tissue evidence="2">Leaves</tissue>
    </source>
</reference>
<gene>
    <name evidence="2" type="ORF">F2P56_023748</name>
</gene>
<evidence type="ECO:0000256" key="1">
    <source>
        <dbReference type="SAM" id="Phobius"/>
    </source>
</evidence>
<keyword evidence="1" id="KW-0812">Transmembrane</keyword>
<proteinExistence type="predicted"/>
<organism evidence="2 3">
    <name type="scientific">Juglans regia</name>
    <name type="common">English walnut</name>
    <dbReference type="NCBI Taxonomy" id="51240"/>
    <lineage>
        <taxon>Eukaryota</taxon>
        <taxon>Viridiplantae</taxon>
        <taxon>Streptophyta</taxon>
        <taxon>Embryophyta</taxon>
        <taxon>Tracheophyta</taxon>
        <taxon>Spermatophyta</taxon>
        <taxon>Magnoliopsida</taxon>
        <taxon>eudicotyledons</taxon>
        <taxon>Gunneridae</taxon>
        <taxon>Pentapetalae</taxon>
        <taxon>rosids</taxon>
        <taxon>fabids</taxon>
        <taxon>Fagales</taxon>
        <taxon>Juglandaceae</taxon>
        <taxon>Juglans</taxon>
    </lineage>
</organism>
<accession>A0A833UAX4</accession>
<reference evidence="2" key="1">
    <citation type="submission" date="2015-10" db="EMBL/GenBank/DDBJ databases">
        <authorList>
            <person name="Martinez-Garcia P.J."/>
            <person name="Crepeau M.W."/>
            <person name="Puiu D."/>
            <person name="Gonzalez-Ibeas D."/>
            <person name="Whalen J."/>
            <person name="Stevens K."/>
            <person name="Paul R."/>
            <person name="Butterfield T."/>
            <person name="Britton M."/>
            <person name="Reagan R."/>
            <person name="Chakraborty S."/>
            <person name="Walawage S.L."/>
            <person name="Vasquez-Gross H.A."/>
            <person name="Cardeno C."/>
            <person name="Famula R."/>
            <person name="Pratt K."/>
            <person name="Kuruganti S."/>
            <person name="Aradhya M.K."/>
            <person name="Leslie C.A."/>
            <person name="Dandekar A.M."/>
            <person name="Salzberg S.L."/>
            <person name="Wegrzyn J.L."/>
            <person name="Langley C.H."/>
            <person name="Neale D.B."/>
        </authorList>
    </citation>
    <scope>NUCLEOTIDE SEQUENCE</scope>
    <source>
        <tissue evidence="2">Leaves</tissue>
    </source>
</reference>
<feature type="transmembrane region" description="Helical" evidence="1">
    <location>
        <begin position="92"/>
        <end position="114"/>
    </location>
</feature>
<keyword evidence="1" id="KW-0472">Membrane</keyword>
<dbReference type="SUPFAM" id="SSF47954">
    <property type="entry name" value="Cyclin-like"/>
    <property type="match status" value="1"/>
</dbReference>